<reference evidence="8" key="2">
    <citation type="submission" date="2023-06" db="EMBL/GenBank/DDBJ databases">
        <authorList>
            <consortium name="Lawrence Berkeley National Laboratory"/>
            <person name="Mondo S.J."/>
            <person name="Hensen N."/>
            <person name="Bonometti L."/>
            <person name="Westerberg I."/>
            <person name="Brannstrom I.O."/>
            <person name="Guillou S."/>
            <person name="Cros-Aarteil S."/>
            <person name="Calhoun S."/>
            <person name="Haridas S."/>
            <person name="Kuo A."/>
            <person name="Pangilinan J."/>
            <person name="Riley R."/>
            <person name="Labutti K."/>
            <person name="Andreopoulos B."/>
            <person name="Lipzen A."/>
            <person name="Chen C."/>
            <person name="Yanf M."/>
            <person name="Daum C."/>
            <person name="Ng V."/>
            <person name="Clum A."/>
            <person name="Steindorff A."/>
            <person name="Ohm R."/>
            <person name="Martin F."/>
            <person name="Silar P."/>
            <person name="Natvig D."/>
            <person name="Lalanne C."/>
            <person name="Gautier V."/>
            <person name="Ament-Velasquez S.L."/>
            <person name="Kruys A."/>
            <person name="Hutchinson M.I."/>
            <person name="Powell A.J."/>
            <person name="Barry K."/>
            <person name="Miller A.N."/>
            <person name="Grigoriev I.V."/>
            <person name="Debuchy R."/>
            <person name="Gladieux P."/>
            <person name="Thoren M.H."/>
            <person name="Johannesson H."/>
        </authorList>
    </citation>
    <scope>NUCLEOTIDE SEQUENCE</scope>
    <source>
        <strain evidence="8">PSN324</strain>
    </source>
</reference>
<dbReference type="PANTHER" id="PTHR28538:SF1">
    <property type="entry name" value="INTEGRAL INNER NUCLEAR MEMBRANE PROTEIN IMA1"/>
    <property type="match status" value="1"/>
</dbReference>
<dbReference type="InterPro" id="IPR018617">
    <property type="entry name" value="Ima1_N"/>
</dbReference>
<evidence type="ECO:0000313" key="9">
    <source>
        <dbReference type="Proteomes" id="UP001321749"/>
    </source>
</evidence>
<feature type="compositionally biased region" description="Gly residues" evidence="6">
    <location>
        <begin position="655"/>
        <end position="667"/>
    </location>
</feature>
<keyword evidence="9" id="KW-1185">Reference proteome</keyword>
<feature type="compositionally biased region" description="Basic and acidic residues" evidence="6">
    <location>
        <begin position="624"/>
        <end position="634"/>
    </location>
</feature>
<dbReference type="GO" id="GO:0071765">
    <property type="term" value="P:nuclear inner membrane organization"/>
    <property type="evidence" value="ECO:0007669"/>
    <property type="project" value="InterPro"/>
</dbReference>
<dbReference type="AlphaFoldDB" id="A0AAV9HE97"/>
<accession>A0AAV9HE97</accession>
<dbReference type="EMBL" id="MU865066">
    <property type="protein sequence ID" value="KAK4458519.1"/>
    <property type="molecule type" value="Genomic_DNA"/>
</dbReference>
<dbReference type="InterPro" id="IPR042321">
    <property type="entry name" value="Ima1"/>
</dbReference>
<feature type="domain" description="Ima1 N-terminal" evidence="7">
    <location>
        <begin position="10"/>
        <end position="138"/>
    </location>
</feature>
<evidence type="ECO:0000259" key="7">
    <source>
        <dbReference type="Pfam" id="PF09779"/>
    </source>
</evidence>
<gene>
    <name evidence="8" type="ORF">QBC42DRAFT_349562</name>
</gene>
<evidence type="ECO:0000256" key="6">
    <source>
        <dbReference type="SAM" id="MobiDB-lite"/>
    </source>
</evidence>
<sequence>MAPLQRTRYLTCFYCGRKSSTPYDGKTRHFECIYCDADNFLDENGDVADPPVATDKIATPARFAVPRPSSPPASPTTAPPIFCNTCLKNQHLLSASLAQYLPDPDDPEYDEAEKNFHRFRQTQERLYPQICAECEPKVRQRLDQAAYTAKTDILRRMIDHNADIRKNIEPSNWLEMLDTFGKSLWIAGFVLQLVYHVSTVHMLFSKHNDQIGTESLLFVLRVIEPVMSRLPSAAWFLSWSTRATIAGAWWNPRFAQVVRGFRKHISGVTRWYIYQVMAILMRICLQRVEGFAPSSPELFHIQIMGHALLAGFALLLFIGSSSAIHTKVSPILNGSTQPPLRLSDTPINPSTIPPPVSKTPADNSKPDAIKSMVDLLDELDEVARSPPPSSPVVPPSPSLIEGESPFILRRPRQSHQPPMGYTHTLAARDLTNNLQQINSLQLGGSYSSFSSSFQPYRSPPSIQSMQSEEMDWSPTPGDLFAPSQSQHRAFATQGLPQSSSTFGKVPVEPRNGPFWYRVPPAPTTPAQRIFNTARRGNQPLVPAGRQEIKFRGPDKTQLVRETRSQTRKKREQLQQQQQQQQQQSQLRQSLHQSPEEKQLKKGQQALAAGVTFAEPKLFANSLLRGDDNDPREDLTTLFGGSFSMDEENKVEDEAGGGGWFGGGGWGIGKNNTKSNNNNSSSSSAKKKTKKKS</sequence>
<keyword evidence="5" id="KW-0539">Nucleus</keyword>
<dbReference type="Proteomes" id="UP001321749">
    <property type="component" value="Unassembled WGS sequence"/>
</dbReference>
<feature type="compositionally biased region" description="Low complexity" evidence="6">
    <location>
        <begin position="668"/>
        <end position="683"/>
    </location>
</feature>
<keyword evidence="4" id="KW-0472">Membrane</keyword>
<evidence type="ECO:0000313" key="8">
    <source>
        <dbReference type="EMBL" id="KAK4458519.1"/>
    </source>
</evidence>
<evidence type="ECO:0000256" key="3">
    <source>
        <dbReference type="ARBA" id="ARBA00022989"/>
    </source>
</evidence>
<name>A0AAV9HE97_9PEZI</name>
<keyword evidence="3" id="KW-1133">Transmembrane helix</keyword>
<reference evidence="8" key="1">
    <citation type="journal article" date="2023" name="Mol. Phylogenet. Evol.">
        <title>Genome-scale phylogeny and comparative genomics of the fungal order Sordariales.</title>
        <authorList>
            <person name="Hensen N."/>
            <person name="Bonometti L."/>
            <person name="Westerberg I."/>
            <person name="Brannstrom I.O."/>
            <person name="Guillou S."/>
            <person name="Cros-Aarteil S."/>
            <person name="Calhoun S."/>
            <person name="Haridas S."/>
            <person name="Kuo A."/>
            <person name="Mondo S."/>
            <person name="Pangilinan J."/>
            <person name="Riley R."/>
            <person name="LaButti K."/>
            <person name="Andreopoulos B."/>
            <person name="Lipzen A."/>
            <person name="Chen C."/>
            <person name="Yan M."/>
            <person name="Daum C."/>
            <person name="Ng V."/>
            <person name="Clum A."/>
            <person name="Steindorff A."/>
            <person name="Ohm R.A."/>
            <person name="Martin F."/>
            <person name="Silar P."/>
            <person name="Natvig D.O."/>
            <person name="Lalanne C."/>
            <person name="Gautier V."/>
            <person name="Ament-Velasquez S.L."/>
            <person name="Kruys A."/>
            <person name="Hutchinson M.I."/>
            <person name="Powell A.J."/>
            <person name="Barry K."/>
            <person name="Miller A.N."/>
            <person name="Grigoriev I.V."/>
            <person name="Debuchy R."/>
            <person name="Gladieux P."/>
            <person name="Hiltunen Thoren M."/>
            <person name="Johannesson H."/>
        </authorList>
    </citation>
    <scope>NUCLEOTIDE SEQUENCE</scope>
    <source>
        <strain evidence="8">PSN324</strain>
    </source>
</reference>
<evidence type="ECO:0000256" key="1">
    <source>
        <dbReference type="ARBA" id="ARBA00004473"/>
    </source>
</evidence>
<dbReference type="Pfam" id="PF09779">
    <property type="entry name" value="Ima1_N"/>
    <property type="match status" value="1"/>
</dbReference>
<feature type="compositionally biased region" description="Acidic residues" evidence="6">
    <location>
        <begin position="644"/>
        <end position="654"/>
    </location>
</feature>
<proteinExistence type="predicted"/>
<dbReference type="GO" id="GO:0005637">
    <property type="term" value="C:nuclear inner membrane"/>
    <property type="evidence" value="ECO:0007669"/>
    <property type="project" value="UniProtKB-SubCell"/>
</dbReference>
<feature type="compositionally biased region" description="Low complexity" evidence="6">
    <location>
        <begin position="573"/>
        <end position="592"/>
    </location>
</feature>
<protein>
    <submittedName>
        <fullName evidence="8">Integral inner nuclear membrane protein ima1</fullName>
    </submittedName>
</protein>
<dbReference type="GO" id="GO:0034506">
    <property type="term" value="C:chromosome, centromeric core domain"/>
    <property type="evidence" value="ECO:0007669"/>
    <property type="project" value="TreeGrafter"/>
</dbReference>
<evidence type="ECO:0000256" key="4">
    <source>
        <dbReference type="ARBA" id="ARBA00023136"/>
    </source>
</evidence>
<comment type="caution">
    <text evidence="8">The sequence shown here is derived from an EMBL/GenBank/DDBJ whole genome shotgun (WGS) entry which is preliminary data.</text>
</comment>
<evidence type="ECO:0000256" key="5">
    <source>
        <dbReference type="ARBA" id="ARBA00023242"/>
    </source>
</evidence>
<feature type="region of interest" description="Disordered" evidence="6">
    <location>
        <begin position="335"/>
        <end position="367"/>
    </location>
</feature>
<dbReference type="GO" id="GO:0034992">
    <property type="term" value="C:microtubule organizing center attachment site"/>
    <property type="evidence" value="ECO:0007669"/>
    <property type="project" value="TreeGrafter"/>
</dbReference>
<comment type="subcellular location">
    <subcellularLocation>
        <location evidence="1">Nucleus inner membrane</location>
        <topology evidence="1">Multi-pass membrane protein</topology>
    </subcellularLocation>
</comment>
<feature type="compositionally biased region" description="Basic and acidic residues" evidence="6">
    <location>
        <begin position="546"/>
        <end position="564"/>
    </location>
</feature>
<feature type="region of interest" description="Disordered" evidence="6">
    <location>
        <begin position="515"/>
        <end position="604"/>
    </location>
</feature>
<dbReference type="PANTHER" id="PTHR28538">
    <property type="entry name" value="INTEGRAL INNER NUCLEAR MEMBRANE PROTEIN IMA1"/>
    <property type="match status" value="1"/>
</dbReference>
<organism evidence="8 9">
    <name type="scientific">Cladorrhinum samala</name>
    <dbReference type="NCBI Taxonomy" id="585594"/>
    <lineage>
        <taxon>Eukaryota</taxon>
        <taxon>Fungi</taxon>
        <taxon>Dikarya</taxon>
        <taxon>Ascomycota</taxon>
        <taxon>Pezizomycotina</taxon>
        <taxon>Sordariomycetes</taxon>
        <taxon>Sordariomycetidae</taxon>
        <taxon>Sordariales</taxon>
        <taxon>Podosporaceae</taxon>
        <taxon>Cladorrhinum</taxon>
    </lineage>
</organism>
<evidence type="ECO:0000256" key="2">
    <source>
        <dbReference type="ARBA" id="ARBA00022692"/>
    </source>
</evidence>
<feature type="region of interest" description="Disordered" evidence="6">
    <location>
        <begin position="622"/>
        <end position="692"/>
    </location>
</feature>
<keyword evidence="2" id="KW-0812">Transmembrane</keyword>
<dbReference type="GO" id="GO:0044732">
    <property type="term" value="C:mitotic spindle pole body"/>
    <property type="evidence" value="ECO:0007669"/>
    <property type="project" value="TreeGrafter"/>
</dbReference>